<organism evidence="2 3">
    <name type="scientific">Lactuca sativa</name>
    <name type="common">Garden lettuce</name>
    <dbReference type="NCBI Taxonomy" id="4236"/>
    <lineage>
        <taxon>Eukaryota</taxon>
        <taxon>Viridiplantae</taxon>
        <taxon>Streptophyta</taxon>
        <taxon>Embryophyta</taxon>
        <taxon>Tracheophyta</taxon>
        <taxon>Spermatophyta</taxon>
        <taxon>Magnoliopsida</taxon>
        <taxon>eudicotyledons</taxon>
        <taxon>Gunneridae</taxon>
        <taxon>Pentapetalae</taxon>
        <taxon>asterids</taxon>
        <taxon>campanulids</taxon>
        <taxon>Asterales</taxon>
        <taxon>Asteraceae</taxon>
        <taxon>Cichorioideae</taxon>
        <taxon>Cichorieae</taxon>
        <taxon>Lactucinae</taxon>
        <taxon>Lactuca</taxon>
    </lineage>
</organism>
<dbReference type="InterPro" id="IPR000477">
    <property type="entry name" value="RT_dom"/>
</dbReference>
<feature type="domain" description="Reverse transcriptase" evidence="1">
    <location>
        <begin position="137"/>
        <end position="266"/>
    </location>
</feature>
<comment type="caution">
    <text evidence="2">The sequence shown here is derived from an EMBL/GenBank/DDBJ whole genome shotgun (WGS) entry which is preliminary data.</text>
</comment>
<dbReference type="PANTHER" id="PTHR31635">
    <property type="entry name" value="REVERSE TRANSCRIPTASE DOMAIN-CONTAINING PROTEIN-RELATED"/>
    <property type="match status" value="1"/>
</dbReference>
<dbReference type="PANTHER" id="PTHR31635:SF196">
    <property type="entry name" value="REVERSE TRANSCRIPTASE DOMAIN-CONTAINING PROTEIN-RELATED"/>
    <property type="match status" value="1"/>
</dbReference>
<accession>A0A9R1VI41</accession>
<evidence type="ECO:0000313" key="2">
    <source>
        <dbReference type="EMBL" id="KAJ0206488.1"/>
    </source>
</evidence>
<proteinExistence type="predicted"/>
<evidence type="ECO:0000259" key="1">
    <source>
        <dbReference type="Pfam" id="PF00078"/>
    </source>
</evidence>
<evidence type="ECO:0000313" key="3">
    <source>
        <dbReference type="Proteomes" id="UP000235145"/>
    </source>
</evidence>
<dbReference type="EMBL" id="NBSK02000005">
    <property type="protein sequence ID" value="KAJ0206488.1"/>
    <property type="molecule type" value="Genomic_DNA"/>
</dbReference>
<reference evidence="2 3" key="1">
    <citation type="journal article" date="2017" name="Nat. Commun.">
        <title>Genome assembly with in vitro proximity ligation data and whole-genome triplication in lettuce.</title>
        <authorList>
            <person name="Reyes-Chin-Wo S."/>
            <person name="Wang Z."/>
            <person name="Yang X."/>
            <person name="Kozik A."/>
            <person name="Arikit S."/>
            <person name="Song C."/>
            <person name="Xia L."/>
            <person name="Froenicke L."/>
            <person name="Lavelle D.O."/>
            <person name="Truco M.J."/>
            <person name="Xia R."/>
            <person name="Zhu S."/>
            <person name="Xu C."/>
            <person name="Xu H."/>
            <person name="Xu X."/>
            <person name="Cox K."/>
            <person name="Korf I."/>
            <person name="Meyers B.C."/>
            <person name="Michelmore R.W."/>
        </authorList>
    </citation>
    <scope>NUCLEOTIDE SEQUENCE [LARGE SCALE GENOMIC DNA]</scope>
    <source>
        <strain evidence="3">cv. Salinas</strain>
        <tissue evidence="2">Seedlings</tissue>
    </source>
</reference>
<protein>
    <recommendedName>
        <fullName evidence="1">Reverse transcriptase domain-containing protein</fullName>
    </recommendedName>
</protein>
<sequence length="267" mass="30705">MKVGRLCHPRSHFVNKALKALEAGTQQIYGLVINGEWVTDAQTIKQETFKFYHNKFREKWLVRSKLISSKFRTLDLNASNELEAPFSLDEIKKAYWNLLHLDIFAFAKHFEQHGRFSPGCNLSFITLVLKLKDLLILGDFRPISLIGCMYKVIEKALANRLKLVIELNIDQVQTAFVDGRNILDGPLIVNELCSWAKKTKNQILLFKVDFDKAFNSINWGYLESIIIQMGYGDKWRRWIMGCLTSARASVQINGSPTKEFAMEKGVQ</sequence>
<dbReference type="Pfam" id="PF00078">
    <property type="entry name" value="RVT_1"/>
    <property type="match status" value="1"/>
</dbReference>
<dbReference type="AlphaFoldDB" id="A0A9R1VI41"/>
<keyword evidence="3" id="KW-1185">Reference proteome</keyword>
<gene>
    <name evidence="2" type="ORF">LSAT_V11C500288130</name>
</gene>
<dbReference type="Proteomes" id="UP000235145">
    <property type="component" value="Unassembled WGS sequence"/>
</dbReference>
<name>A0A9R1VI41_LACSA</name>